<comment type="similarity">
    <text evidence="8">Belongs to the TsuA/YedE (TC 9.B.102) family.</text>
</comment>
<keyword evidence="4" id="KW-0997">Cell inner membrane</keyword>
<dbReference type="GO" id="GO:0005886">
    <property type="term" value="C:plasma membrane"/>
    <property type="evidence" value="ECO:0007669"/>
    <property type="project" value="UniProtKB-SubCell"/>
</dbReference>
<evidence type="ECO:0000256" key="1">
    <source>
        <dbReference type="ARBA" id="ARBA00004429"/>
    </source>
</evidence>
<evidence type="ECO:0000256" key="3">
    <source>
        <dbReference type="ARBA" id="ARBA00022475"/>
    </source>
</evidence>
<feature type="transmembrane region" description="Helical" evidence="9">
    <location>
        <begin position="25"/>
        <end position="45"/>
    </location>
</feature>
<keyword evidence="7 9" id="KW-0472">Membrane</keyword>
<accession>D5BD39</accession>
<reference evidence="10 11" key="1">
    <citation type="journal article" date="2010" name="BMC Genomics">
        <title>The complete genome of Zunongwangia profunda SM-A87 reveals its adaptation to the deep-sea environment and ecological role in sedimentary organic nitrogen degradation.</title>
        <authorList>
            <person name="Qin Q.L."/>
            <person name="Zhang X.Y."/>
            <person name="Wang X.M."/>
            <person name="Liu G.M."/>
            <person name="Chen X.L."/>
            <person name="Xie B.B."/>
            <person name="Dang H.Y."/>
            <person name="Zhou B.C."/>
            <person name="Yu J."/>
            <person name="Zhang Y.Z."/>
        </authorList>
    </citation>
    <scope>NUCLEOTIDE SEQUENCE [LARGE SCALE GENOMIC DNA]</scope>
    <source>
        <strain evidence="11">DSM 18752 / CCTCC AB 206139 / SM-A87</strain>
    </source>
</reference>
<evidence type="ECO:0000256" key="4">
    <source>
        <dbReference type="ARBA" id="ARBA00022519"/>
    </source>
</evidence>
<keyword evidence="6 9" id="KW-1133">Transmembrane helix</keyword>
<evidence type="ECO:0000256" key="9">
    <source>
        <dbReference type="SAM" id="Phobius"/>
    </source>
</evidence>
<dbReference type="eggNOG" id="COG2391">
    <property type="taxonomic scope" value="Bacteria"/>
</dbReference>
<feature type="transmembrane region" description="Helical" evidence="9">
    <location>
        <begin position="181"/>
        <end position="202"/>
    </location>
</feature>
<dbReference type="EMBL" id="CP001650">
    <property type="protein sequence ID" value="ADF52719.1"/>
    <property type="molecule type" value="Genomic_DNA"/>
</dbReference>
<dbReference type="HOGENOM" id="CLU_1452982_0_0_10"/>
<dbReference type="AlphaFoldDB" id="D5BD39"/>
<keyword evidence="5 9" id="KW-0812">Transmembrane</keyword>
<dbReference type="PANTHER" id="PTHR30574">
    <property type="entry name" value="INNER MEMBRANE PROTEIN YEDE"/>
    <property type="match status" value="1"/>
</dbReference>
<comment type="subcellular location">
    <subcellularLocation>
        <location evidence="1">Cell inner membrane</location>
        <topology evidence="1">Multi-pass membrane protein</topology>
    </subcellularLocation>
</comment>
<proteinExistence type="inferred from homology"/>
<feature type="transmembrane region" description="Helical" evidence="9">
    <location>
        <begin position="79"/>
        <end position="98"/>
    </location>
</feature>
<evidence type="ECO:0000313" key="10">
    <source>
        <dbReference type="EMBL" id="ADF52719.1"/>
    </source>
</evidence>
<evidence type="ECO:0000256" key="2">
    <source>
        <dbReference type="ARBA" id="ARBA00022448"/>
    </source>
</evidence>
<sequence>MLQAVFLISGLFVQNKNMNWILEPWPWYVSGPLIALTMFLLIFMGRQFGMSSNLRTMCSMCGADRKADFFDFDWKAQQWNLLVVLGAVIGGFIAHFYLSDAPTTVAISSETIQDLNNLGFESAGNAYLPTELFSTSVFSEPLTIVLLLIGGVLIGFGARYAGGCTSGHAISGLSNLQIPSLIAVIGFFIGGLVMIHFLYPLIF</sequence>
<dbReference type="InterPro" id="IPR007272">
    <property type="entry name" value="Sulf_transp_TsuA/YedE"/>
</dbReference>
<protein>
    <submittedName>
        <fullName evidence="10">YeeE/YedE family protein</fullName>
    </submittedName>
</protein>
<evidence type="ECO:0000256" key="8">
    <source>
        <dbReference type="ARBA" id="ARBA00035655"/>
    </source>
</evidence>
<evidence type="ECO:0000256" key="7">
    <source>
        <dbReference type="ARBA" id="ARBA00023136"/>
    </source>
</evidence>
<evidence type="ECO:0000313" key="11">
    <source>
        <dbReference type="Proteomes" id="UP000001654"/>
    </source>
</evidence>
<dbReference type="KEGG" id="zpr:ZPR_2395"/>
<evidence type="ECO:0000256" key="6">
    <source>
        <dbReference type="ARBA" id="ARBA00022989"/>
    </source>
</evidence>
<dbReference type="Pfam" id="PF04143">
    <property type="entry name" value="Sulf_transp"/>
    <property type="match status" value="1"/>
</dbReference>
<feature type="transmembrane region" description="Helical" evidence="9">
    <location>
        <begin position="142"/>
        <end position="161"/>
    </location>
</feature>
<organism evidence="10 11">
    <name type="scientific">Zunongwangia profunda (strain DSM 18752 / CCTCC AB 206139 / SM-A87)</name>
    <name type="common">Wangia profunda</name>
    <dbReference type="NCBI Taxonomy" id="655815"/>
    <lineage>
        <taxon>Bacteria</taxon>
        <taxon>Pseudomonadati</taxon>
        <taxon>Bacteroidota</taxon>
        <taxon>Flavobacteriia</taxon>
        <taxon>Flavobacteriales</taxon>
        <taxon>Flavobacteriaceae</taxon>
        <taxon>Zunongwangia</taxon>
    </lineage>
</organism>
<keyword evidence="2" id="KW-0813">Transport</keyword>
<gene>
    <name evidence="10" type="ordered locus">ZPR_2395</name>
</gene>
<dbReference type="PANTHER" id="PTHR30574:SF1">
    <property type="entry name" value="SULPHUR TRANSPORT DOMAIN-CONTAINING PROTEIN"/>
    <property type="match status" value="1"/>
</dbReference>
<dbReference type="STRING" id="655815.ZPR_2395"/>
<keyword evidence="3" id="KW-1003">Cell membrane</keyword>
<keyword evidence="11" id="KW-1185">Reference proteome</keyword>
<evidence type="ECO:0000256" key="5">
    <source>
        <dbReference type="ARBA" id="ARBA00022692"/>
    </source>
</evidence>
<name>D5BD39_ZUNPS</name>
<dbReference type="Proteomes" id="UP000001654">
    <property type="component" value="Chromosome"/>
</dbReference>